<protein>
    <submittedName>
        <fullName evidence="2">Phage terminase small subunit P27 family</fullName>
    </submittedName>
</protein>
<sequence length="159" mass="17609">MPGPPPKPARQKLLEGTHRRDREAPGALDFDPTKDLPAPPDDLRPDAARQCWEVCAKELHAKGMLATVDLALLRAYCYQTALMLEAEEQLELNGKTETRFTANGSHQVRSPWVAILSDATEKVNKIGQQFGFSPASRTRISAPEKPKEDAKSGFAVFRK</sequence>
<name>A0A558C2U4_9BACT</name>
<dbReference type="RefSeq" id="WP_144844272.1">
    <property type="nucleotide sequence ID" value="NZ_VMRJ01000001.1"/>
</dbReference>
<accession>A0A558C2U4</accession>
<evidence type="ECO:0000313" key="2">
    <source>
        <dbReference type="EMBL" id="TVT43108.1"/>
    </source>
</evidence>
<evidence type="ECO:0000256" key="1">
    <source>
        <dbReference type="SAM" id="MobiDB-lite"/>
    </source>
</evidence>
<feature type="compositionally biased region" description="Basic and acidic residues" evidence="1">
    <location>
        <begin position="12"/>
        <end position="24"/>
    </location>
</feature>
<evidence type="ECO:0000313" key="3">
    <source>
        <dbReference type="Proteomes" id="UP000317624"/>
    </source>
</evidence>
<gene>
    <name evidence="2" type="ORF">FNT36_03175</name>
</gene>
<dbReference type="NCBIfam" id="TIGR01558">
    <property type="entry name" value="sm_term_P27"/>
    <property type="match status" value="1"/>
</dbReference>
<dbReference type="InterPro" id="IPR006448">
    <property type="entry name" value="Phage_term_ssu_P27"/>
</dbReference>
<keyword evidence="3" id="KW-1185">Reference proteome</keyword>
<feature type="region of interest" description="Disordered" evidence="1">
    <location>
        <begin position="1"/>
        <end position="44"/>
    </location>
</feature>
<organism evidence="2 3">
    <name type="scientific">Hymenobacter setariae</name>
    <dbReference type="NCBI Taxonomy" id="2594794"/>
    <lineage>
        <taxon>Bacteria</taxon>
        <taxon>Pseudomonadati</taxon>
        <taxon>Bacteroidota</taxon>
        <taxon>Cytophagia</taxon>
        <taxon>Cytophagales</taxon>
        <taxon>Hymenobacteraceae</taxon>
        <taxon>Hymenobacter</taxon>
    </lineage>
</organism>
<feature type="compositionally biased region" description="Basic and acidic residues" evidence="1">
    <location>
        <begin position="142"/>
        <end position="151"/>
    </location>
</feature>
<reference evidence="2 3" key="1">
    <citation type="submission" date="2019-07" db="EMBL/GenBank/DDBJ databases">
        <title>Hymenobacter sp. straun FUR1 Genome sequencing and assembly.</title>
        <authorList>
            <person name="Chhetri G."/>
        </authorList>
    </citation>
    <scope>NUCLEOTIDE SEQUENCE [LARGE SCALE GENOMIC DNA]</scope>
    <source>
        <strain evidence="2 3">Fur1</strain>
    </source>
</reference>
<dbReference type="OrthoDB" id="964746at2"/>
<dbReference type="Proteomes" id="UP000317624">
    <property type="component" value="Unassembled WGS sequence"/>
</dbReference>
<dbReference type="Pfam" id="PF05119">
    <property type="entry name" value="Terminase_4"/>
    <property type="match status" value="1"/>
</dbReference>
<feature type="region of interest" description="Disordered" evidence="1">
    <location>
        <begin position="135"/>
        <end position="159"/>
    </location>
</feature>
<comment type="caution">
    <text evidence="2">The sequence shown here is derived from an EMBL/GenBank/DDBJ whole genome shotgun (WGS) entry which is preliminary data.</text>
</comment>
<proteinExistence type="predicted"/>
<dbReference type="EMBL" id="VMRJ01000001">
    <property type="protein sequence ID" value="TVT43108.1"/>
    <property type="molecule type" value="Genomic_DNA"/>
</dbReference>
<dbReference type="AlphaFoldDB" id="A0A558C2U4"/>